<keyword evidence="4" id="KW-0378">Hydrolase</keyword>
<comment type="similarity">
    <text evidence="1">Belongs to the peptidase M16 family.</text>
</comment>
<evidence type="ECO:0000256" key="4">
    <source>
        <dbReference type="ARBA" id="ARBA00022801"/>
    </source>
</evidence>
<protein>
    <submittedName>
        <fullName evidence="8">Nrd1 complex RNA-binding subunit</fullName>
    </submittedName>
</protein>
<dbReference type="InterPro" id="IPR050626">
    <property type="entry name" value="Peptidase_M16"/>
</dbReference>
<dbReference type="SUPFAM" id="SSF63411">
    <property type="entry name" value="LuxS/MPP-like metallohydrolase"/>
    <property type="match status" value="1"/>
</dbReference>
<evidence type="ECO:0000259" key="7">
    <source>
        <dbReference type="Pfam" id="PF00675"/>
    </source>
</evidence>
<keyword evidence="5" id="KW-0862">Zinc</keyword>
<proteinExistence type="inferred from homology"/>
<dbReference type="GO" id="GO:0008237">
    <property type="term" value="F:metallopeptidase activity"/>
    <property type="evidence" value="ECO:0007669"/>
    <property type="project" value="UniProtKB-KW"/>
</dbReference>
<evidence type="ECO:0000256" key="3">
    <source>
        <dbReference type="ARBA" id="ARBA00022723"/>
    </source>
</evidence>
<name>A0ABD2QAH2_9PLAT</name>
<reference evidence="8 9" key="1">
    <citation type="submission" date="2024-11" db="EMBL/GenBank/DDBJ databases">
        <title>Adaptive evolution of stress response genes in parasites aligns with host niche diversity.</title>
        <authorList>
            <person name="Hahn C."/>
            <person name="Resl P."/>
        </authorList>
    </citation>
    <scope>NUCLEOTIDE SEQUENCE [LARGE SCALE GENOMIC DNA]</scope>
    <source>
        <strain evidence="8">EGGRZ-B1_66</strain>
        <tissue evidence="8">Body</tissue>
    </source>
</reference>
<dbReference type="InterPro" id="IPR011765">
    <property type="entry name" value="Pept_M16_N"/>
</dbReference>
<evidence type="ECO:0000313" key="9">
    <source>
        <dbReference type="Proteomes" id="UP001626550"/>
    </source>
</evidence>
<dbReference type="Gene3D" id="3.30.830.10">
    <property type="entry name" value="Metalloenzyme, LuxS/M16 peptidase-like"/>
    <property type="match status" value="1"/>
</dbReference>
<keyword evidence="2" id="KW-0645">Protease</keyword>
<comment type="caution">
    <text evidence="8">The sequence shown here is derived from an EMBL/GenBank/DDBJ whole genome shotgun (WGS) entry which is preliminary data.</text>
</comment>
<dbReference type="Proteomes" id="UP001626550">
    <property type="component" value="Unassembled WGS sequence"/>
</dbReference>
<evidence type="ECO:0000256" key="5">
    <source>
        <dbReference type="ARBA" id="ARBA00022833"/>
    </source>
</evidence>
<evidence type="ECO:0000256" key="6">
    <source>
        <dbReference type="ARBA" id="ARBA00023049"/>
    </source>
</evidence>
<evidence type="ECO:0000256" key="1">
    <source>
        <dbReference type="ARBA" id="ARBA00007261"/>
    </source>
</evidence>
<accession>A0ABD2QAH2</accession>
<dbReference type="EMBL" id="JBJKFK010000543">
    <property type="protein sequence ID" value="KAL3316408.1"/>
    <property type="molecule type" value="Genomic_DNA"/>
</dbReference>
<dbReference type="Pfam" id="PF00675">
    <property type="entry name" value="Peptidase_M16"/>
    <property type="match status" value="1"/>
</dbReference>
<dbReference type="AlphaFoldDB" id="A0ABD2QAH2"/>
<evidence type="ECO:0000256" key="2">
    <source>
        <dbReference type="ARBA" id="ARBA00022670"/>
    </source>
</evidence>
<dbReference type="GO" id="GO:0046872">
    <property type="term" value="F:metal ion binding"/>
    <property type="evidence" value="ECO:0007669"/>
    <property type="project" value="UniProtKB-KW"/>
</dbReference>
<feature type="domain" description="Peptidase M16 N-terminal" evidence="7">
    <location>
        <begin position="1"/>
        <end position="83"/>
    </location>
</feature>
<keyword evidence="6" id="KW-0482">Metalloprotease</keyword>
<sequence length="149" mass="17435">MGSQKYPNENDFEDFISKRGGSTNAYTQNEMTMFYFDINAANFFEGFDRFINFFVHPLLKTDAIDREINAVDNDSLDELEDMVRKSCAPIYCNKTSEPVHFDHADPFDTPKFKGILKCYPIKDCEIIDITWALPSQRQYLEYARFFGLF</sequence>
<gene>
    <name evidence="8" type="primary">NRD1_2</name>
    <name evidence="8" type="ORF">Ciccas_004943</name>
</gene>
<dbReference type="InterPro" id="IPR011249">
    <property type="entry name" value="Metalloenz_LuxS/M16"/>
</dbReference>
<keyword evidence="9" id="KW-1185">Reference proteome</keyword>
<keyword evidence="3" id="KW-0479">Metal-binding</keyword>
<dbReference type="GO" id="GO:0006508">
    <property type="term" value="P:proteolysis"/>
    <property type="evidence" value="ECO:0007669"/>
    <property type="project" value="UniProtKB-KW"/>
</dbReference>
<evidence type="ECO:0000313" key="8">
    <source>
        <dbReference type="EMBL" id="KAL3316408.1"/>
    </source>
</evidence>
<dbReference type="PANTHER" id="PTHR43690:SF18">
    <property type="entry name" value="INSULIN-DEGRADING ENZYME-RELATED"/>
    <property type="match status" value="1"/>
</dbReference>
<dbReference type="PANTHER" id="PTHR43690">
    <property type="entry name" value="NARDILYSIN"/>
    <property type="match status" value="1"/>
</dbReference>
<organism evidence="8 9">
    <name type="scientific">Cichlidogyrus casuarinus</name>
    <dbReference type="NCBI Taxonomy" id="1844966"/>
    <lineage>
        <taxon>Eukaryota</taxon>
        <taxon>Metazoa</taxon>
        <taxon>Spiralia</taxon>
        <taxon>Lophotrochozoa</taxon>
        <taxon>Platyhelminthes</taxon>
        <taxon>Monogenea</taxon>
        <taxon>Monopisthocotylea</taxon>
        <taxon>Dactylogyridea</taxon>
        <taxon>Ancyrocephalidae</taxon>
        <taxon>Cichlidogyrus</taxon>
    </lineage>
</organism>